<keyword evidence="2" id="KW-0548">Nucleotidyltransferase</keyword>
<dbReference type="Gene3D" id="3.10.10.10">
    <property type="entry name" value="HIV Type 1 Reverse Transcriptase, subunit A, domain 1"/>
    <property type="match status" value="1"/>
</dbReference>
<dbReference type="GO" id="GO:0004519">
    <property type="term" value="F:endonuclease activity"/>
    <property type="evidence" value="ECO:0007669"/>
    <property type="project" value="UniProtKB-KW"/>
</dbReference>
<dbReference type="GO" id="GO:0035613">
    <property type="term" value="F:RNA stem-loop binding"/>
    <property type="evidence" value="ECO:0007669"/>
    <property type="project" value="TreeGrafter"/>
</dbReference>
<reference evidence="8" key="2">
    <citation type="submission" date="2012-12" db="EMBL/GenBank/DDBJ databases">
        <authorList>
            <consortium name="WormBase Consortium"/>
            <person name="Ghedin E."/>
            <person name="Paulini M."/>
        </authorList>
    </citation>
    <scope>NUCLEOTIDE SEQUENCE</scope>
    <source>
        <strain evidence="8">FR3</strain>
    </source>
</reference>
<evidence type="ECO:0000256" key="1">
    <source>
        <dbReference type="ARBA" id="ARBA00022679"/>
    </source>
</evidence>
<dbReference type="InterPro" id="IPR043128">
    <property type="entry name" value="Rev_trsase/Diguanyl_cyclase"/>
</dbReference>
<reference evidence="8" key="1">
    <citation type="journal article" date="2007" name="Science">
        <title>Draft genome of the filarial nematode parasite Brugia malayi.</title>
        <authorList>
            <person name="Ghedin E."/>
            <person name="Wang S."/>
            <person name="Spiro D."/>
            <person name="Caler E."/>
            <person name="Zhao Q."/>
            <person name="Crabtree J."/>
            <person name="Allen J.E."/>
            <person name="Delcher A.L."/>
            <person name="Guiliano D.B."/>
            <person name="Miranda-Saavedra D."/>
            <person name="Angiuoli S.V."/>
            <person name="Creasy T."/>
            <person name="Amedeo P."/>
            <person name="Haas B."/>
            <person name="El-Sayed N.M."/>
            <person name="Wortman J.R."/>
            <person name="Feldblyum T."/>
            <person name="Tallon L."/>
            <person name="Schatz M."/>
            <person name="Shumway M."/>
            <person name="Koo H."/>
            <person name="Salzberg S.L."/>
            <person name="Schobel S."/>
            <person name="Pertea M."/>
            <person name="Pop M."/>
            <person name="White O."/>
            <person name="Barton G.J."/>
            <person name="Carlow C.K."/>
            <person name="Crawford M.J."/>
            <person name="Daub J."/>
            <person name="Dimmic M.W."/>
            <person name="Estes C.F."/>
            <person name="Foster J.M."/>
            <person name="Ganatra M."/>
            <person name="Gregory W.F."/>
            <person name="Johnson N.M."/>
            <person name="Jin J."/>
            <person name="Komuniecki R."/>
            <person name="Korf I."/>
            <person name="Kumar S."/>
            <person name="Laney S."/>
            <person name="Li B.W."/>
            <person name="Li W."/>
            <person name="Lindblom T.H."/>
            <person name="Lustigman S."/>
            <person name="Ma D."/>
            <person name="Maina C.V."/>
            <person name="Martin D.M."/>
            <person name="McCarter J.P."/>
            <person name="McReynolds L."/>
            <person name="Mitreva M."/>
            <person name="Nutman T.B."/>
            <person name="Parkinson J."/>
            <person name="Peregrin-Alvarez J.M."/>
            <person name="Poole C."/>
            <person name="Ren Q."/>
            <person name="Saunders L."/>
            <person name="Sluder A.E."/>
            <person name="Smith K."/>
            <person name="Stanke M."/>
            <person name="Unnasch T.R."/>
            <person name="Ware J."/>
            <person name="Wei A.D."/>
            <person name="Weil G."/>
            <person name="Williams D.J."/>
            <person name="Zhang Y."/>
            <person name="Williams S.A."/>
            <person name="Fraser-Liggett C."/>
            <person name="Slatko B."/>
            <person name="Blaxter M.L."/>
            <person name="Scott A.L."/>
        </authorList>
    </citation>
    <scope>NUCLEOTIDE SEQUENCE</scope>
    <source>
        <strain evidence="8">FR3</strain>
    </source>
</reference>
<evidence type="ECO:0000256" key="4">
    <source>
        <dbReference type="ARBA" id="ARBA00022759"/>
    </source>
</evidence>
<dbReference type="Gene3D" id="3.30.70.270">
    <property type="match status" value="1"/>
</dbReference>
<dbReference type="InterPro" id="IPR043502">
    <property type="entry name" value="DNA/RNA_pol_sf"/>
</dbReference>
<evidence type="ECO:0000256" key="3">
    <source>
        <dbReference type="ARBA" id="ARBA00022722"/>
    </source>
</evidence>
<dbReference type="GO" id="GO:0016787">
    <property type="term" value="F:hydrolase activity"/>
    <property type="evidence" value="ECO:0007669"/>
    <property type="project" value="UniProtKB-KW"/>
</dbReference>
<protein>
    <submittedName>
        <fullName evidence="8">Bm11589</fullName>
    </submittedName>
</protein>
<dbReference type="EMBL" id="LN858931">
    <property type="protein sequence ID" value="CRZ26209.1"/>
    <property type="molecule type" value="Genomic_DNA"/>
</dbReference>
<gene>
    <name evidence="8" type="primary">Bm11589</name>
    <name evidence="8" type="ORF">BM_Bm11589</name>
</gene>
<dbReference type="SUPFAM" id="SSF56672">
    <property type="entry name" value="DNA/RNA polymerases"/>
    <property type="match status" value="1"/>
</dbReference>
<proteinExistence type="predicted"/>
<accession>A0A1I9GDT7</accession>
<evidence type="ECO:0000256" key="6">
    <source>
        <dbReference type="ARBA" id="ARBA00022918"/>
    </source>
</evidence>
<dbReference type="GO" id="GO:0003964">
    <property type="term" value="F:RNA-directed DNA polymerase activity"/>
    <property type="evidence" value="ECO:0007669"/>
    <property type="project" value="UniProtKB-KW"/>
</dbReference>
<dbReference type="InterPro" id="IPR010661">
    <property type="entry name" value="RVT_thumb"/>
</dbReference>
<keyword evidence="1" id="KW-0808">Transferase</keyword>
<dbReference type="Pfam" id="PF06817">
    <property type="entry name" value="RVT_thumb"/>
    <property type="match status" value="1"/>
</dbReference>
<dbReference type="AlphaFoldDB" id="A0A1I9GDT7"/>
<keyword evidence="5" id="KW-0378">Hydrolase</keyword>
<sequence length="176" mass="20104">TVQAVHKQNTAEAVSSTDCWEATANKIPTALSLRWLADQPIWIEQWSMSKEKLLALEQLVLEQLEAQHIEESNSPWNSPIAPEKIQRGDSINYLGYKIGLQKIRPQKVQIRKKQLRTLNDFQKLLGDINWLRPTLALATQEISNLFQTLQGDKDLNSPRTLPAEAEKELALVERKL</sequence>
<evidence type="ECO:0000256" key="5">
    <source>
        <dbReference type="ARBA" id="ARBA00022801"/>
    </source>
</evidence>
<dbReference type="PANTHER" id="PTHR41694:SF3">
    <property type="entry name" value="RNA-DIRECTED DNA POLYMERASE-RELATED"/>
    <property type="match status" value="1"/>
</dbReference>
<evidence type="ECO:0000259" key="7">
    <source>
        <dbReference type="Pfam" id="PF06817"/>
    </source>
</evidence>
<keyword evidence="6" id="KW-0695">RNA-directed DNA polymerase</keyword>
<evidence type="ECO:0000313" key="8">
    <source>
        <dbReference type="EMBL" id="CRZ26209.1"/>
    </source>
</evidence>
<feature type="non-terminal residue" evidence="8">
    <location>
        <position position="176"/>
    </location>
</feature>
<feature type="non-terminal residue" evidence="8">
    <location>
        <position position="1"/>
    </location>
</feature>
<keyword evidence="3" id="KW-0540">Nuclease</keyword>
<dbReference type="PANTHER" id="PTHR41694">
    <property type="entry name" value="ENDOGENOUS RETROVIRUS GROUP K MEMBER POL PROTEIN"/>
    <property type="match status" value="1"/>
</dbReference>
<organism evidence="8">
    <name type="scientific">Brugia malayi</name>
    <name type="common">Filarial nematode worm</name>
    <dbReference type="NCBI Taxonomy" id="6279"/>
    <lineage>
        <taxon>Eukaryota</taxon>
        <taxon>Metazoa</taxon>
        <taxon>Ecdysozoa</taxon>
        <taxon>Nematoda</taxon>
        <taxon>Chromadorea</taxon>
        <taxon>Rhabditida</taxon>
        <taxon>Spirurina</taxon>
        <taxon>Spiruromorpha</taxon>
        <taxon>Filarioidea</taxon>
        <taxon>Onchocercidae</taxon>
        <taxon>Brugia</taxon>
    </lineage>
</organism>
<feature type="domain" description="Reverse transcriptase thumb" evidence="7">
    <location>
        <begin position="105"/>
        <end position="169"/>
    </location>
</feature>
<name>A0A1I9GDT7_BRUMA</name>
<keyword evidence="4" id="KW-0255">Endonuclease</keyword>
<evidence type="ECO:0000256" key="2">
    <source>
        <dbReference type="ARBA" id="ARBA00022695"/>
    </source>
</evidence>